<dbReference type="Pfam" id="PF20791">
    <property type="entry name" value="Acyl-ACP_TE_C"/>
    <property type="match status" value="1"/>
</dbReference>
<feature type="domain" description="Acyl-ACP thioesterase-like C-terminal" evidence="4">
    <location>
        <begin position="149"/>
        <end position="217"/>
    </location>
</feature>
<reference evidence="5 6" key="1">
    <citation type="submission" date="2020-08" db="EMBL/GenBank/DDBJ databases">
        <title>Genome public.</title>
        <authorList>
            <person name="Liu C."/>
            <person name="Sun Q."/>
        </authorList>
    </citation>
    <scope>NUCLEOTIDE SEQUENCE [LARGE SCALE GENOMIC DNA]</scope>
    <source>
        <strain evidence="5 6">BX4</strain>
    </source>
</reference>
<feature type="domain" description="Acyl-ACP thioesterase N-terminal hotdog" evidence="3">
    <location>
        <begin position="4"/>
        <end position="128"/>
    </location>
</feature>
<comment type="similarity">
    <text evidence="1">Belongs to the 4-hydroxybenzoyl-CoA thioesterase family.</text>
</comment>
<evidence type="ECO:0000313" key="6">
    <source>
        <dbReference type="Proteomes" id="UP000597877"/>
    </source>
</evidence>
<evidence type="ECO:0000256" key="1">
    <source>
        <dbReference type="ARBA" id="ARBA00005953"/>
    </source>
</evidence>
<proteinExistence type="inferred from homology"/>
<dbReference type="InterPro" id="IPR050563">
    <property type="entry name" value="4-hydroxybenzoyl-CoA_TE"/>
</dbReference>
<dbReference type="EMBL" id="JACOOZ010000004">
    <property type="protein sequence ID" value="MBC5667660.1"/>
    <property type="molecule type" value="Genomic_DNA"/>
</dbReference>
<organism evidence="5 6">
    <name type="scientific">Eubacterium segne</name>
    <dbReference type="NCBI Taxonomy" id="2763045"/>
    <lineage>
        <taxon>Bacteria</taxon>
        <taxon>Bacillati</taxon>
        <taxon>Bacillota</taxon>
        <taxon>Clostridia</taxon>
        <taxon>Eubacteriales</taxon>
        <taxon>Eubacteriaceae</taxon>
        <taxon>Eubacterium</taxon>
    </lineage>
</organism>
<dbReference type="PANTHER" id="PTHR31793">
    <property type="entry name" value="4-HYDROXYBENZOYL-COA THIOESTERASE FAMILY MEMBER"/>
    <property type="match status" value="1"/>
</dbReference>
<evidence type="ECO:0000256" key="2">
    <source>
        <dbReference type="ARBA" id="ARBA00022801"/>
    </source>
</evidence>
<dbReference type="Proteomes" id="UP000597877">
    <property type="component" value="Unassembled WGS sequence"/>
</dbReference>
<keyword evidence="6" id="KW-1185">Reference proteome</keyword>
<sequence>MYTFNTTVSYSRLDRNGSVPYYEIMNYLQDCSTFQSVALGVGPDHMKEVNKGWVVLAYKIKLYKPLKLGDEICVGTAPSKFGRVMANRQYFIKDNDGEYAVKAETIWAMIDLKSRMPIRISDDETKAYCEEEIFEELRVSRKLRPSEDRKKLESFKVLSSYIDENGHMNNANYLRVAEEYLPVNRDFSEIEIVYNKEALEGEKIIPYLHQEENGLTISFESMDGELHTMIKLTK</sequence>
<dbReference type="Pfam" id="PF01643">
    <property type="entry name" value="Acyl-ACP_TE"/>
    <property type="match status" value="1"/>
</dbReference>
<name>A0ABR7F4D7_9FIRM</name>
<protein>
    <recommendedName>
        <fullName evidence="7">Acyl-ACP thioesterase</fullName>
    </recommendedName>
</protein>
<dbReference type="InterPro" id="IPR029069">
    <property type="entry name" value="HotDog_dom_sf"/>
</dbReference>
<comment type="caution">
    <text evidence="5">The sequence shown here is derived from an EMBL/GenBank/DDBJ whole genome shotgun (WGS) entry which is preliminary data.</text>
</comment>
<dbReference type="InterPro" id="IPR002864">
    <property type="entry name" value="Acyl-ACP_thioesterase_NHD"/>
</dbReference>
<evidence type="ECO:0000259" key="3">
    <source>
        <dbReference type="Pfam" id="PF01643"/>
    </source>
</evidence>
<dbReference type="RefSeq" id="WP_021952288.1">
    <property type="nucleotide sequence ID" value="NZ_JACOOZ010000004.1"/>
</dbReference>
<dbReference type="Gene3D" id="3.10.129.10">
    <property type="entry name" value="Hotdog Thioesterase"/>
    <property type="match status" value="1"/>
</dbReference>
<evidence type="ECO:0008006" key="7">
    <source>
        <dbReference type="Google" id="ProtNLM"/>
    </source>
</evidence>
<dbReference type="PANTHER" id="PTHR31793:SF27">
    <property type="entry name" value="NOVEL THIOESTERASE SUPERFAMILY DOMAIN AND SAPOSIN A-TYPE DOMAIN CONTAINING PROTEIN (0610012H03RIK)"/>
    <property type="match status" value="1"/>
</dbReference>
<gene>
    <name evidence="5" type="ORF">H8S00_06655</name>
</gene>
<dbReference type="CDD" id="cd00586">
    <property type="entry name" value="4HBT"/>
    <property type="match status" value="1"/>
</dbReference>
<dbReference type="InterPro" id="IPR049427">
    <property type="entry name" value="Acyl-ACP_TE_C"/>
</dbReference>
<evidence type="ECO:0000259" key="4">
    <source>
        <dbReference type="Pfam" id="PF20791"/>
    </source>
</evidence>
<accession>A0ABR7F4D7</accession>
<evidence type="ECO:0000313" key="5">
    <source>
        <dbReference type="EMBL" id="MBC5667660.1"/>
    </source>
</evidence>
<keyword evidence="2" id="KW-0378">Hydrolase</keyword>
<dbReference type="SUPFAM" id="SSF54637">
    <property type="entry name" value="Thioesterase/thiol ester dehydrase-isomerase"/>
    <property type="match status" value="2"/>
</dbReference>